<evidence type="ECO:0000259" key="2">
    <source>
        <dbReference type="PROSITE" id="PS50006"/>
    </source>
</evidence>
<dbReference type="RefSeq" id="WP_321082990.1">
    <property type="nucleotide sequence ID" value="NZ_JACHMK010000001.1"/>
</dbReference>
<feature type="domain" description="FHA" evidence="2">
    <location>
        <begin position="90"/>
        <end position="147"/>
    </location>
</feature>
<name>A0A923IX23_9ACTO</name>
<dbReference type="InterPro" id="IPR000253">
    <property type="entry name" value="FHA_dom"/>
</dbReference>
<dbReference type="EMBL" id="JACHMK010000001">
    <property type="protein sequence ID" value="MBB6333953.1"/>
    <property type="molecule type" value="Genomic_DNA"/>
</dbReference>
<dbReference type="Pfam" id="PF00498">
    <property type="entry name" value="FHA"/>
    <property type="match status" value="1"/>
</dbReference>
<dbReference type="SUPFAM" id="SSF49879">
    <property type="entry name" value="SMAD/FHA domain"/>
    <property type="match status" value="1"/>
</dbReference>
<accession>A0A923IX23</accession>
<keyword evidence="4" id="KW-1185">Reference proteome</keyword>
<evidence type="ECO:0000313" key="3">
    <source>
        <dbReference type="EMBL" id="MBB6333953.1"/>
    </source>
</evidence>
<dbReference type="Proteomes" id="UP000617426">
    <property type="component" value="Unassembled WGS sequence"/>
</dbReference>
<sequence length="184" mass="19446">MPEEEPPPLVPAASAVLVEEFVPPVASTLDTPVNPEAFEETMTPQMLERMRSVKDAEATILRRAEGSAPAGPTAFLLYGGTAPTEVTRDVVIGRDPDARAISGRPAATTLRVLSPATEISRSHCAVMATAPGVWSLMDVGSANGTLVRHADGAFEEVPPMVMVPLTDGDLIDVGEGTTIEFRIR</sequence>
<proteinExistence type="predicted"/>
<evidence type="ECO:0000313" key="4">
    <source>
        <dbReference type="Proteomes" id="UP000617426"/>
    </source>
</evidence>
<keyword evidence="1" id="KW-0597">Phosphoprotein</keyword>
<comment type="caution">
    <text evidence="3">The sequence shown here is derived from an EMBL/GenBank/DDBJ whole genome shotgun (WGS) entry which is preliminary data.</text>
</comment>
<protein>
    <recommendedName>
        <fullName evidence="2">FHA domain-containing protein</fullName>
    </recommendedName>
</protein>
<gene>
    <name evidence="3" type="ORF">HD592_000518</name>
</gene>
<dbReference type="CDD" id="cd00060">
    <property type="entry name" value="FHA"/>
    <property type="match status" value="1"/>
</dbReference>
<dbReference type="Gene3D" id="2.60.200.20">
    <property type="match status" value="1"/>
</dbReference>
<evidence type="ECO:0000256" key="1">
    <source>
        <dbReference type="ARBA" id="ARBA00022553"/>
    </source>
</evidence>
<dbReference type="SMART" id="SM00240">
    <property type="entry name" value="FHA"/>
    <property type="match status" value="1"/>
</dbReference>
<dbReference type="PROSITE" id="PS50006">
    <property type="entry name" value="FHA_DOMAIN"/>
    <property type="match status" value="1"/>
</dbReference>
<dbReference type="AlphaFoldDB" id="A0A923IX23"/>
<organism evidence="3 4">
    <name type="scientific">Schaalia hyovaginalis</name>
    <dbReference type="NCBI Taxonomy" id="29316"/>
    <lineage>
        <taxon>Bacteria</taxon>
        <taxon>Bacillati</taxon>
        <taxon>Actinomycetota</taxon>
        <taxon>Actinomycetes</taxon>
        <taxon>Actinomycetales</taxon>
        <taxon>Actinomycetaceae</taxon>
        <taxon>Schaalia</taxon>
    </lineage>
</organism>
<dbReference type="InterPro" id="IPR008984">
    <property type="entry name" value="SMAD_FHA_dom_sf"/>
</dbReference>
<reference evidence="3" key="1">
    <citation type="submission" date="2020-08" db="EMBL/GenBank/DDBJ databases">
        <title>Sequencing the genomes of 1000 actinobacteria strains.</title>
        <authorList>
            <person name="Klenk H.-P."/>
        </authorList>
    </citation>
    <scope>NUCLEOTIDE SEQUENCE</scope>
    <source>
        <strain evidence="3">DSM 10695</strain>
    </source>
</reference>